<feature type="compositionally biased region" description="Low complexity" evidence="1">
    <location>
        <begin position="181"/>
        <end position="192"/>
    </location>
</feature>
<gene>
    <name evidence="2" type="ORF">E5676_scaffold113G00390</name>
</gene>
<feature type="region of interest" description="Disordered" evidence="1">
    <location>
        <begin position="307"/>
        <end position="332"/>
    </location>
</feature>
<name>A0A5D3BU97_CUCMM</name>
<protein>
    <submittedName>
        <fullName evidence="2">Uncharacterized protein</fullName>
    </submittedName>
</protein>
<feature type="region of interest" description="Disordered" evidence="1">
    <location>
        <begin position="165"/>
        <end position="237"/>
    </location>
</feature>
<reference evidence="2 3" key="1">
    <citation type="submission" date="2019-08" db="EMBL/GenBank/DDBJ databases">
        <title>Draft genome sequences of two oriental melons (Cucumis melo L. var makuwa).</title>
        <authorList>
            <person name="Kwon S.-Y."/>
        </authorList>
    </citation>
    <scope>NUCLEOTIDE SEQUENCE [LARGE SCALE GENOMIC DNA]</scope>
    <source>
        <strain evidence="3">cv. Chang Bougi</strain>
        <tissue evidence="2">Leaf</tissue>
    </source>
</reference>
<organism evidence="2 3">
    <name type="scientific">Cucumis melo var. makuwa</name>
    <name type="common">Oriental melon</name>
    <dbReference type="NCBI Taxonomy" id="1194695"/>
    <lineage>
        <taxon>Eukaryota</taxon>
        <taxon>Viridiplantae</taxon>
        <taxon>Streptophyta</taxon>
        <taxon>Embryophyta</taxon>
        <taxon>Tracheophyta</taxon>
        <taxon>Spermatophyta</taxon>
        <taxon>Magnoliopsida</taxon>
        <taxon>eudicotyledons</taxon>
        <taxon>Gunneridae</taxon>
        <taxon>Pentapetalae</taxon>
        <taxon>rosids</taxon>
        <taxon>fabids</taxon>
        <taxon>Cucurbitales</taxon>
        <taxon>Cucurbitaceae</taxon>
        <taxon>Benincaseae</taxon>
        <taxon>Cucumis</taxon>
    </lineage>
</organism>
<dbReference type="AlphaFoldDB" id="A0A5D3BU97"/>
<evidence type="ECO:0000313" key="3">
    <source>
        <dbReference type="Proteomes" id="UP000321947"/>
    </source>
</evidence>
<accession>A0A5D3BU97</accession>
<evidence type="ECO:0000313" key="2">
    <source>
        <dbReference type="EMBL" id="TYK01806.1"/>
    </source>
</evidence>
<dbReference type="EMBL" id="SSTD01015999">
    <property type="protein sequence ID" value="TYK01806.1"/>
    <property type="molecule type" value="Genomic_DNA"/>
</dbReference>
<comment type="caution">
    <text evidence="2">The sequence shown here is derived from an EMBL/GenBank/DDBJ whole genome shotgun (WGS) entry which is preliminary data.</text>
</comment>
<proteinExistence type="predicted"/>
<evidence type="ECO:0000256" key="1">
    <source>
        <dbReference type="SAM" id="MobiDB-lite"/>
    </source>
</evidence>
<dbReference type="Proteomes" id="UP000321947">
    <property type="component" value="Unassembled WGS sequence"/>
</dbReference>
<feature type="region of interest" description="Disordered" evidence="1">
    <location>
        <begin position="1"/>
        <end position="40"/>
    </location>
</feature>
<feature type="compositionally biased region" description="Basic and acidic residues" evidence="1">
    <location>
        <begin position="1"/>
        <end position="26"/>
    </location>
</feature>
<sequence length="332" mass="38009">MIMGWEKKGVMEESKCGEKRRRDTKEQAYGTRTAPRDSRRRRALAILETVSGKAPPTYKMTSGRMSEKYVRRTIFDVQPARHREYTSPNIAVADDDTTSKKHDPQRDVYTRVSKPFTWSPPHRLRRFVVCLQSTPVVEPARVDPRRGRRLPELSVSRRYEFSRSLSHTVAQPLAQPRRRTSSAVRRSLRSPAAPAPPQLKSHTRIRPEQPRPRPRPLAEPPCTREPRTPLSSRVFYRKPRLRPSQPLHLQPSRQSVFPLQPSQLSCQASFNPILTHIFRPIILGVPLEITKDQLVPTGAQIARVRGRASPGAEVEVRTRASWRVTRSDRGGP</sequence>